<organism evidence="1">
    <name type="scientific">Ananas comosus var. bracteatus</name>
    <name type="common">red pineapple</name>
    <dbReference type="NCBI Taxonomy" id="296719"/>
    <lineage>
        <taxon>Eukaryota</taxon>
        <taxon>Viridiplantae</taxon>
        <taxon>Streptophyta</taxon>
        <taxon>Embryophyta</taxon>
        <taxon>Tracheophyta</taxon>
        <taxon>Spermatophyta</taxon>
        <taxon>Magnoliopsida</taxon>
        <taxon>Liliopsida</taxon>
        <taxon>Poales</taxon>
        <taxon>Bromeliaceae</taxon>
        <taxon>Bromelioideae</taxon>
        <taxon>Ananas</taxon>
    </lineage>
</organism>
<name>A0A6V7P544_ANACO</name>
<evidence type="ECO:0000313" key="1">
    <source>
        <dbReference type="EMBL" id="CAD1825942.1"/>
    </source>
</evidence>
<proteinExistence type="predicted"/>
<dbReference type="EMBL" id="LR862145">
    <property type="protein sequence ID" value="CAD1825942.1"/>
    <property type="molecule type" value="Genomic_DNA"/>
</dbReference>
<accession>A0A6V7P544</accession>
<gene>
    <name evidence="1" type="ORF">CB5_LOCUS9153</name>
</gene>
<dbReference type="AlphaFoldDB" id="A0A6V7P544"/>
<protein>
    <submittedName>
        <fullName evidence="1">Uncharacterized protein</fullName>
    </submittedName>
</protein>
<sequence length="103" mass="11648">MCGDCTLHKLGRNGGRWWQCERERECGIVFQRLEVRPDSREACRAGREGRRGGWGLVEDNAAKPSSLSKLHQPPPRWVVGGEQVQTGHYDINANAQSPTPEWH</sequence>
<reference evidence="1" key="1">
    <citation type="submission" date="2020-07" db="EMBL/GenBank/DDBJ databases">
        <authorList>
            <person name="Lin J."/>
        </authorList>
    </citation>
    <scope>NUCLEOTIDE SEQUENCE</scope>
</reference>